<organism evidence="3 4">
    <name type="scientific">Endozoicomonas numazuensis</name>
    <dbReference type="NCBI Taxonomy" id="1137799"/>
    <lineage>
        <taxon>Bacteria</taxon>
        <taxon>Pseudomonadati</taxon>
        <taxon>Pseudomonadota</taxon>
        <taxon>Gammaproteobacteria</taxon>
        <taxon>Oceanospirillales</taxon>
        <taxon>Endozoicomonadaceae</taxon>
        <taxon>Endozoicomonas</taxon>
    </lineage>
</organism>
<accession>A0A081NIZ5</accession>
<gene>
    <name evidence="3" type="ORF">GZ78_13030</name>
</gene>
<dbReference type="PANTHER" id="PTHR47708:SF2">
    <property type="entry name" value="SI:CH73-132F6.5"/>
    <property type="match status" value="1"/>
</dbReference>
<evidence type="ECO:0000313" key="3">
    <source>
        <dbReference type="EMBL" id="KEQ18418.1"/>
    </source>
</evidence>
<dbReference type="InterPro" id="IPR056362">
    <property type="entry name" value="AtuA-like_ferredoxin_dom"/>
</dbReference>
<proteinExistence type="predicted"/>
<dbReference type="eggNOG" id="COG3185">
    <property type="taxonomic scope" value="Bacteria"/>
</dbReference>
<dbReference type="Pfam" id="PF23544">
    <property type="entry name" value="AtuA_ferredoxin"/>
    <property type="match status" value="1"/>
</dbReference>
<comment type="caution">
    <text evidence="3">The sequence shown here is derived from an EMBL/GenBank/DDBJ whole genome shotgun (WGS) entry which is preliminary data.</text>
</comment>
<dbReference type="Proteomes" id="UP000028073">
    <property type="component" value="Unassembled WGS sequence"/>
</dbReference>
<keyword evidence="4" id="KW-1185">Reference proteome</keyword>
<dbReference type="Pfam" id="PF07287">
    <property type="entry name" value="AtuA"/>
    <property type="match status" value="1"/>
</dbReference>
<reference evidence="3 4" key="1">
    <citation type="submission" date="2014-06" db="EMBL/GenBank/DDBJ databases">
        <title>Whole Genome Sequences of Three Symbiotic Endozoicomonas Bacteria.</title>
        <authorList>
            <person name="Neave M.J."/>
            <person name="Apprill A."/>
            <person name="Voolstra C.R."/>
        </authorList>
    </citation>
    <scope>NUCLEOTIDE SEQUENCE [LARGE SCALE GENOMIC DNA]</scope>
    <source>
        <strain evidence="3 4">DSM 25634</strain>
    </source>
</reference>
<feature type="domain" description="Acyclic terpene utilisation N-terminal" evidence="1">
    <location>
        <begin position="5"/>
        <end position="445"/>
    </location>
</feature>
<feature type="domain" description="AtuA-like ferredoxin-fold" evidence="2">
    <location>
        <begin position="486"/>
        <end position="587"/>
    </location>
</feature>
<dbReference type="AlphaFoldDB" id="A0A081NIZ5"/>
<evidence type="ECO:0000259" key="2">
    <source>
        <dbReference type="Pfam" id="PF23544"/>
    </source>
</evidence>
<dbReference type="STRING" id="1137799.GZ78_13030"/>
<sequence length="599" mass="63973">MDKSIRIGCASAFWGDTSTAAHQLVTQTSLDYLVFDYLAEVTLSIMAAARMKNPDMGYAPDFVQTLAPLLEPIAQKNIKVISNAGGINPKACRDALCKIISEAGLSLKVAVVTGDNLLDQQQHYREQGLTEMFSQAPMPESFVSLNAYLGYEGISAALAAGADIVITGRIVDSAVVTGALAYEFGWKPDDYDKLAQASLAGHVIECGTQCTGGNFTDWDTVSGFEDMGFPVIKCFEDGHFEVTKPEKTGGLVNTGTVSEQILYEIDNPRHYLLPDVVCDFSQVTLEETGNNRVSISGARGYAPSGYYKVSGTWMDGFRCVANLLIGGIEAAAKAESVAESILAKCRRLFASKGIDDFTQARIDTLGAGSLQQTQTNDSGFREVVMRIAVTHSDKKALVLFSKEIAQAATAMASGIAGSVTGGRPSVSPRICLYSLLVPKSDVSVNLSLDDEIIPVSIHSSSNALTLDVQPELSVESVSSDPDWPTVPLVKLAWCRSGDKGNHANIGVIARQSAYVPYIASAVTVETMANHMSHVLDDPDSDVSRWYLPGLSAFNFLLRNSLGGGGIASLNPDPQGKTYAQQILTYPVPVPPALAQKLSS</sequence>
<evidence type="ECO:0000313" key="4">
    <source>
        <dbReference type="Proteomes" id="UP000028073"/>
    </source>
</evidence>
<dbReference type="EMBL" id="JOKH01000002">
    <property type="protein sequence ID" value="KEQ18418.1"/>
    <property type="molecule type" value="Genomic_DNA"/>
</dbReference>
<name>A0A081NIZ5_9GAMM</name>
<dbReference type="PANTHER" id="PTHR47708">
    <property type="match status" value="1"/>
</dbReference>
<evidence type="ECO:0000259" key="1">
    <source>
        <dbReference type="Pfam" id="PF07287"/>
    </source>
</evidence>
<protein>
    <submittedName>
        <fullName evidence="3">Terpene utilization protein AtuA</fullName>
    </submittedName>
</protein>
<dbReference type="InterPro" id="IPR010839">
    <property type="entry name" value="AtuA_N"/>
</dbReference>